<sequence length="467" mass="55205">MDIIEPRTKETSIQDEATNTIKMTSTMTPTDLDKMEMDTIIDDKITVITEEEGTTSIMDIDIEPTSLPLIREEEMDFELEDEENLTQYIKKNKNINNSKKGCLNIRGINDEKGKNNKQQKLKEFIEKENWDIDGINKMKIKKSKGKYIYRDWQNMKIRNNSAEEDKSKGSQLLIQKLWTKLCMINYQELEDDNNMIDIHLYFNNDEPMDTWSNGNICTRIDYIFVNNELLNRIEEHEVLNIEERLMTDHKALTITIKIDNETTTTNNKGNNDMGIFKSKLSVKDWELIAEKVEDNIEKHMNIDENENNNKEDIRDIDKKWVTLKNIIVNEITNTRKEVKDKQMIGEKKYETDIKNMSECERVKIKLNIIIELEKCLKTWDKLVIEKNSFNANMRRDLDFMIKFSGKERKVITNYKKLVYRFTDIVNARVTLSVKDGQKLYDSLDDTKKLDQVKSYLEKEKNRLHSDL</sequence>
<evidence type="ECO:0008006" key="3">
    <source>
        <dbReference type="Google" id="ProtNLM"/>
    </source>
</evidence>
<proteinExistence type="predicted"/>
<dbReference type="Proteomes" id="UP000018888">
    <property type="component" value="Unassembled WGS sequence"/>
</dbReference>
<keyword evidence="2" id="KW-1185">Reference proteome</keyword>
<gene>
    <name evidence="1" type="ORF">GLOIN_2v1486298</name>
</gene>
<dbReference type="InterPro" id="IPR036691">
    <property type="entry name" value="Endo/exonu/phosph_ase_sf"/>
</dbReference>
<evidence type="ECO:0000313" key="1">
    <source>
        <dbReference type="EMBL" id="POG61384.1"/>
    </source>
</evidence>
<dbReference type="VEuPathDB" id="FungiDB:RhiirFUN_021556"/>
<dbReference type="AlphaFoldDB" id="A0A2P4P7M6"/>
<protein>
    <recommendedName>
        <fullName evidence="3">Endonuclease/exonuclease/phosphatase domain-containing protein</fullName>
    </recommendedName>
</protein>
<reference evidence="1 2" key="1">
    <citation type="journal article" date="2013" name="Proc. Natl. Acad. Sci. U.S.A.">
        <title>Genome of an arbuscular mycorrhizal fungus provides insight into the oldest plant symbiosis.</title>
        <authorList>
            <person name="Tisserant E."/>
            <person name="Malbreil M."/>
            <person name="Kuo A."/>
            <person name="Kohler A."/>
            <person name="Symeonidi A."/>
            <person name="Balestrini R."/>
            <person name="Charron P."/>
            <person name="Duensing N."/>
            <person name="Frei Dit Frey N."/>
            <person name="Gianinazzi-Pearson V."/>
            <person name="Gilbert L.B."/>
            <person name="Handa Y."/>
            <person name="Herr J.R."/>
            <person name="Hijri M."/>
            <person name="Koul R."/>
            <person name="Kawaguchi M."/>
            <person name="Krajinski F."/>
            <person name="Lammers P.J."/>
            <person name="Masclaux F.G."/>
            <person name="Murat C."/>
            <person name="Morin E."/>
            <person name="Ndikumana S."/>
            <person name="Pagni M."/>
            <person name="Petitpierre D."/>
            <person name="Requena N."/>
            <person name="Rosikiewicz P."/>
            <person name="Riley R."/>
            <person name="Saito K."/>
            <person name="San Clemente H."/>
            <person name="Shapiro H."/>
            <person name="van Tuinen D."/>
            <person name="Becard G."/>
            <person name="Bonfante P."/>
            <person name="Paszkowski U."/>
            <person name="Shachar-Hill Y.Y."/>
            <person name="Tuskan G.A."/>
            <person name="Young P.W."/>
            <person name="Sanders I.R."/>
            <person name="Henrissat B."/>
            <person name="Rensing S.A."/>
            <person name="Grigoriev I.V."/>
            <person name="Corradi N."/>
            <person name="Roux C."/>
            <person name="Martin F."/>
        </authorList>
    </citation>
    <scope>NUCLEOTIDE SEQUENCE [LARGE SCALE GENOMIC DNA]</scope>
    <source>
        <strain evidence="1 2">DAOM 197198</strain>
    </source>
</reference>
<name>A0A2P4P7M6_RHIID</name>
<evidence type="ECO:0000313" key="2">
    <source>
        <dbReference type="Proteomes" id="UP000018888"/>
    </source>
</evidence>
<comment type="caution">
    <text evidence="1">The sequence shown here is derived from an EMBL/GenBank/DDBJ whole genome shotgun (WGS) entry which is preliminary data.</text>
</comment>
<dbReference type="SUPFAM" id="SSF56219">
    <property type="entry name" value="DNase I-like"/>
    <property type="match status" value="1"/>
</dbReference>
<organism evidence="1 2">
    <name type="scientific">Rhizophagus irregularis (strain DAOM 181602 / DAOM 197198 / MUCL 43194)</name>
    <name type="common">Arbuscular mycorrhizal fungus</name>
    <name type="synonym">Glomus intraradices</name>
    <dbReference type="NCBI Taxonomy" id="747089"/>
    <lineage>
        <taxon>Eukaryota</taxon>
        <taxon>Fungi</taxon>
        <taxon>Fungi incertae sedis</taxon>
        <taxon>Mucoromycota</taxon>
        <taxon>Glomeromycotina</taxon>
        <taxon>Glomeromycetes</taxon>
        <taxon>Glomerales</taxon>
        <taxon>Glomeraceae</taxon>
        <taxon>Rhizophagus</taxon>
    </lineage>
</organism>
<dbReference type="Gene3D" id="3.60.10.10">
    <property type="entry name" value="Endonuclease/exonuclease/phosphatase"/>
    <property type="match status" value="1"/>
</dbReference>
<accession>A0A2P4P7M6</accession>
<dbReference type="EMBL" id="AUPC02000344">
    <property type="protein sequence ID" value="POG61384.1"/>
    <property type="molecule type" value="Genomic_DNA"/>
</dbReference>
<reference evidence="1 2" key="2">
    <citation type="journal article" date="2018" name="New Phytol.">
        <title>High intraspecific genome diversity in the model arbuscular mycorrhizal symbiont Rhizophagus irregularis.</title>
        <authorList>
            <person name="Chen E.C.H."/>
            <person name="Morin E."/>
            <person name="Beaudet D."/>
            <person name="Noel J."/>
            <person name="Yildirir G."/>
            <person name="Ndikumana S."/>
            <person name="Charron P."/>
            <person name="St-Onge C."/>
            <person name="Giorgi J."/>
            <person name="Kruger M."/>
            <person name="Marton T."/>
            <person name="Ropars J."/>
            <person name="Grigoriev I.V."/>
            <person name="Hainaut M."/>
            <person name="Henrissat B."/>
            <person name="Roux C."/>
            <person name="Martin F."/>
            <person name="Corradi N."/>
        </authorList>
    </citation>
    <scope>NUCLEOTIDE SEQUENCE [LARGE SCALE GENOMIC DNA]</scope>
    <source>
        <strain evidence="1 2">DAOM 197198</strain>
    </source>
</reference>